<accession>A0A2G9T512</accession>
<feature type="non-terminal residue" evidence="2">
    <location>
        <position position="173"/>
    </location>
</feature>
<dbReference type="Proteomes" id="UP000230423">
    <property type="component" value="Unassembled WGS sequence"/>
</dbReference>
<feature type="region of interest" description="Disordered" evidence="1">
    <location>
        <begin position="123"/>
        <end position="143"/>
    </location>
</feature>
<gene>
    <name evidence="2" type="ORF">TELCIR_26060</name>
</gene>
<keyword evidence="3" id="KW-1185">Reference proteome</keyword>
<organism evidence="2 3">
    <name type="scientific">Teladorsagia circumcincta</name>
    <name type="common">Brown stomach worm</name>
    <name type="synonym">Ostertagia circumcincta</name>
    <dbReference type="NCBI Taxonomy" id="45464"/>
    <lineage>
        <taxon>Eukaryota</taxon>
        <taxon>Metazoa</taxon>
        <taxon>Ecdysozoa</taxon>
        <taxon>Nematoda</taxon>
        <taxon>Chromadorea</taxon>
        <taxon>Rhabditida</taxon>
        <taxon>Rhabditina</taxon>
        <taxon>Rhabditomorpha</taxon>
        <taxon>Strongyloidea</taxon>
        <taxon>Trichostrongylidae</taxon>
        <taxon>Teladorsagia</taxon>
    </lineage>
</organism>
<feature type="compositionally biased region" description="Basic and acidic residues" evidence="1">
    <location>
        <begin position="79"/>
        <end position="100"/>
    </location>
</feature>
<feature type="compositionally biased region" description="Low complexity" evidence="1">
    <location>
        <begin position="66"/>
        <end position="75"/>
    </location>
</feature>
<dbReference type="AlphaFoldDB" id="A0A2G9T512"/>
<evidence type="ECO:0000256" key="1">
    <source>
        <dbReference type="SAM" id="MobiDB-lite"/>
    </source>
</evidence>
<proteinExistence type="predicted"/>
<name>A0A2G9T512_TELCI</name>
<protein>
    <submittedName>
        <fullName evidence="2">Uncharacterized protein</fullName>
    </submittedName>
</protein>
<sequence length="173" mass="19071">MGMAASVDASSIRGVSDLISAHMSQSTTMDVNLANHISSEADWQDEFSSDVEPSPREATSEEEKAAPSSASESTARNTKGSEREEDFTILRESEEQRDGEDSLGADLTVAKCRGNVVFHSTDIENGDHFHPRSQHRRRSVSLESESGPRVVKWSGRHNEHICREEITVYGTHA</sequence>
<feature type="region of interest" description="Disordered" evidence="1">
    <location>
        <begin position="40"/>
        <end position="103"/>
    </location>
</feature>
<feature type="compositionally biased region" description="Basic and acidic residues" evidence="1">
    <location>
        <begin position="53"/>
        <end position="65"/>
    </location>
</feature>
<evidence type="ECO:0000313" key="3">
    <source>
        <dbReference type="Proteomes" id="UP000230423"/>
    </source>
</evidence>
<dbReference type="EMBL" id="KZ427672">
    <property type="protein sequence ID" value="PIO52632.1"/>
    <property type="molecule type" value="Genomic_DNA"/>
</dbReference>
<reference evidence="2 3" key="1">
    <citation type="submission" date="2015-09" db="EMBL/GenBank/DDBJ databases">
        <title>Draft genome of the parasitic nematode Teladorsagia circumcincta isolate WARC Sus (inbred).</title>
        <authorList>
            <person name="Mitreva M."/>
        </authorList>
    </citation>
    <scope>NUCLEOTIDE SEQUENCE [LARGE SCALE GENOMIC DNA]</scope>
    <source>
        <strain evidence="2 3">S</strain>
    </source>
</reference>
<evidence type="ECO:0000313" key="2">
    <source>
        <dbReference type="EMBL" id="PIO52632.1"/>
    </source>
</evidence>